<dbReference type="SUPFAM" id="SSF51445">
    <property type="entry name" value="(Trans)glycosidases"/>
    <property type="match status" value="1"/>
</dbReference>
<name>A0A5R9K7H9_9BACT</name>
<protein>
    <recommendedName>
        <fullName evidence="3">Alpha-galactosidase</fullName>
    </recommendedName>
</protein>
<sequence length="760" mass="85283">MKALLFTACLLWFNIAGYCQDEFYINADKNKITIRAGIVQKVLSIDQFSVNTENISLNNQIISDPESNELSMSIYYASSNKAPEGIIDTVNNNISQTAQKENATDILEVSKSNAEVIQNASWIKIADLQANKWTNAFDHVNCAVSEPDNTIKRLNLRVRAIEKEQLANVSINIFYEIYQGHSAIRKWVEICNNSPKWLKVDNLNLDNFIISEKYRNITELTPSERGATSSIISFGNSDHSAGVIIGSEVPSALRFINNDGKTGYAPEHFEWVIGPAEKFVSEPVFLYAYSGDNVKTVSAISTSLDRTVEGTYKKFLYTIVGLKKTTLKAFVPQWCTWSNFGAFISHDNICQMADIASEAGFKCLLLDAGWAQSESPGAWATSSTIPDKNKFPDFSQTASYIKEKGMKLGLWVSCYRNPRLAADFKSIQNGFSIPLIKRDGGLAMSFASQWRHYYANDISFLHDKYGASYFKQDLTNIKFGDIAKGHESRTQKESLLRGLRSLLATMDEISHTSPAVLMDITHEIYWGTPGVPCDLAALKHVYAYHIPPNDYSGAGNPGQRYSLNWNYQPDSMKAKLIEGCFNARKELYKHRGLPLQSIEYYGAATLNYKGSLTPDVQKRQVCSWLMGVPAVFSGDLASLTEENIRVYRTCFDLLENLNNKYSIYQNFQFSGVPAPTDTDWHWWGKLNEKGEGAVVVLRGSKGENSRKINIPWVLPDKTYKLRLCFDKTNKGSYKGKDLINGALSLALSTYSQEIIEISEN</sequence>
<accession>A0A5R9K7H9</accession>
<dbReference type="Gene3D" id="3.20.20.70">
    <property type="entry name" value="Aldolase class I"/>
    <property type="match status" value="1"/>
</dbReference>
<dbReference type="OrthoDB" id="9758822at2"/>
<keyword evidence="2" id="KW-1185">Reference proteome</keyword>
<gene>
    <name evidence="1" type="ORF">FEM55_19980</name>
</gene>
<dbReference type="RefSeq" id="WP_138283170.1">
    <property type="nucleotide sequence ID" value="NZ_BMGE01000006.1"/>
</dbReference>
<dbReference type="InterPro" id="IPR013785">
    <property type="entry name" value="Aldolase_TIM"/>
</dbReference>
<reference evidence="1 2" key="1">
    <citation type="submission" date="2019-05" db="EMBL/GenBank/DDBJ databases">
        <authorList>
            <person name="Qu J.-H."/>
        </authorList>
    </citation>
    <scope>NUCLEOTIDE SEQUENCE [LARGE SCALE GENOMIC DNA]</scope>
    <source>
        <strain evidence="1 2">Z12</strain>
    </source>
</reference>
<proteinExistence type="predicted"/>
<comment type="caution">
    <text evidence="1">The sequence shown here is derived from an EMBL/GenBank/DDBJ whole genome shotgun (WGS) entry which is preliminary data.</text>
</comment>
<dbReference type="EMBL" id="VCEI01000029">
    <property type="protein sequence ID" value="TLU89817.1"/>
    <property type="molecule type" value="Genomic_DNA"/>
</dbReference>
<evidence type="ECO:0008006" key="3">
    <source>
        <dbReference type="Google" id="ProtNLM"/>
    </source>
</evidence>
<dbReference type="Proteomes" id="UP000309788">
    <property type="component" value="Unassembled WGS sequence"/>
</dbReference>
<dbReference type="InterPro" id="IPR017853">
    <property type="entry name" value="GH"/>
</dbReference>
<evidence type="ECO:0000313" key="1">
    <source>
        <dbReference type="EMBL" id="TLU89817.1"/>
    </source>
</evidence>
<evidence type="ECO:0000313" key="2">
    <source>
        <dbReference type="Proteomes" id="UP000309788"/>
    </source>
</evidence>
<dbReference type="AlphaFoldDB" id="A0A5R9K7H9"/>
<organism evidence="1 2">
    <name type="scientific">Dyadobacter sediminis</name>
    <dbReference type="NCBI Taxonomy" id="1493691"/>
    <lineage>
        <taxon>Bacteria</taxon>
        <taxon>Pseudomonadati</taxon>
        <taxon>Bacteroidota</taxon>
        <taxon>Cytophagia</taxon>
        <taxon>Cytophagales</taxon>
        <taxon>Spirosomataceae</taxon>
        <taxon>Dyadobacter</taxon>
    </lineage>
</organism>